<dbReference type="EMBL" id="JARBHB010000005">
    <property type="protein sequence ID" value="KAJ8882680.1"/>
    <property type="molecule type" value="Genomic_DNA"/>
</dbReference>
<evidence type="ECO:0000313" key="1">
    <source>
        <dbReference type="EMBL" id="KAJ8882680.1"/>
    </source>
</evidence>
<keyword evidence="2" id="KW-1185">Reference proteome</keyword>
<evidence type="ECO:0000313" key="2">
    <source>
        <dbReference type="Proteomes" id="UP001159363"/>
    </source>
</evidence>
<gene>
    <name evidence="1" type="ORF">PR048_014492</name>
</gene>
<accession>A0ABQ9HEJ3</accession>
<organism evidence="1 2">
    <name type="scientific">Dryococelus australis</name>
    <dbReference type="NCBI Taxonomy" id="614101"/>
    <lineage>
        <taxon>Eukaryota</taxon>
        <taxon>Metazoa</taxon>
        <taxon>Ecdysozoa</taxon>
        <taxon>Arthropoda</taxon>
        <taxon>Hexapoda</taxon>
        <taxon>Insecta</taxon>
        <taxon>Pterygota</taxon>
        <taxon>Neoptera</taxon>
        <taxon>Polyneoptera</taxon>
        <taxon>Phasmatodea</taxon>
        <taxon>Verophasmatodea</taxon>
        <taxon>Anareolatae</taxon>
        <taxon>Phasmatidae</taxon>
        <taxon>Eurycanthinae</taxon>
        <taxon>Dryococelus</taxon>
    </lineage>
</organism>
<proteinExistence type="predicted"/>
<reference evidence="1 2" key="1">
    <citation type="submission" date="2023-02" db="EMBL/GenBank/DDBJ databases">
        <title>LHISI_Scaffold_Assembly.</title>
        <authorList>
            <person name="Stuart O.P."/>
            <person name="Cleave R."/>
            <person name="Magrath M.J.L."/>
            <person name="Mikheyev A.S."/>
        </authorList>
    </citation>
    <scope>NUCLEOTIDE SEQUENCE [LARGE SCALE GENOMIC DNA]</scope>
    <source>
        <strain evidence="1">Daus_M_001</strain>
        <tissue evidence="1">Leg muscle</tissue>
    </source>
</reference>
<dbReference type="Proteomes" id="UP001159363">
    <property type="component" value="Chromosome 4"/>
</dbReference>
<protein>
    <submittedName>
        <fullName evidence="1">Uncharacterized protein</fullName>
    </submittedName>
</protein>
<name>A0ABQ9HEJ3_9NEOP</name>
<sequence>MEDGFGKDWEGIGHGRCLGTISAFAWSDFGKPWESEIRMAAPGIEPGSPRVRVQKVHPKRALKSAQTLLNLLQLGLADVDTLLCQRRAGTMEVIDDGVATSYLLHVYQGPTCHFVVQRGHTVARAAEVRETCAGSASVLLGVLELDRDTDNTRVKTVHDKPIRARRDGFRATPECKGGETGEILEKTRRIAATSCTIPTYENPGMALAGIHPVCLEEYRGLGSRSQQFENSSVGAGKLKFCKRDFDVKKVKEFGKFLRKGCGLKRTWKRNKQWFRTGKSNIYTSGALVGQYPQAQACMCGYWDSALIVCGIVMLQEKIDECVLSSAEMKGGLTSGIVQHDSHMRKSEDLRIFVRIVEDWRRLQSRIVRIGEDCSRGLQKIGYDCVGLLRIGED</sequence>
<comment type="caution">
    <text evidence="1">The sequence shown here is derived from an EMBL/GenBank/DDBJ whole genome shotgun (WGS) entry which is preliminary data.</text>
</comment>